<dbReference type="InterPro" id="IPR028055">
    <property type="entry name" value="YidC/Oxa/ALB_C"/>
</dbReference>
<keyword evidence="6 10" id="KW-1133">Transmembrane helix</keyword>
<dbReference type="AlphaFoldDB" id="A0A0G0PSW3"/>
<evidence type="ECO:0000256" key="4">
    <source>
        <dbReference type="ARBA" id="ARBA00022692"/>
    </source>
</evidence>
<proteinExistence type="inferred from homology"/>
<dbReference type="Pfam" id="PF02096">
    <property type="entry name" value="60KD_IMP"/>
    <property type="match status" value="1"/>
</dbReference>
<reference evidence="12 13" key="1">
    <citation type="journal article" date="2015" name="Nature">
        <title>rRNA introns, odd ribosomes, and small enigmatic genomes across a large radiation of phyla.</title>
        <authorList>
            <person name="Brown C.T."/>
            <person name="Hug L.A."/>
            <person name="Thomas B.C."/>
            <person name="Sharon I."/>
            <person name="Castelle C.J."/>
            <person name="Singh A."/>
            <person name="Wilkins M.J."/>
            <person name="Williams K.H."/>
            <person name="Banfield J.F."/>
        </authorList>
    </citation>
    <scope>NUCLEOTIDE SEQUENCE [LARGE SCALE GENOMIC DNA]</scope>
</reference>
<dbReference type="PANTHER" id="PTHR12428">
    <property type="entry name" value="OXA1"/>
    <property type="match status" value="1"/>
</dbReference>
<organism evidence="12 13">
    <name type="scientific">Candidatus Gottesmanbacteria bacterium GW2011_GWC2_39_8</name>
    <dbReference type="NCBI Taxonomy" id="1618450"/>
    <lineage>
        <taxon>Bacteria</taxon>
        <taxon>Candidatus Gottesmaniibacteriota</taxon>
    </lineage>
</organism>
<gene>
    <name evidence="12" type="ORF">UT63_C0077G0006</name>
</gene>
<keyword evidence="4 9" id="KW-0812">Transmembrane</keyword>
<evidence type="ECO:0000256" key="3">
    <source>
        <dbReference type="ARBA" id="ARBA00022475"/>
    </source>
</evidence>
<keyword evidence="2" id="KW-0813">Transport</keyword>
<evidence type="ECO:0000313" key="13">
    <source>
        <dbReference type="Proteomes" id="UP000034539"/>
    </source>
</evidence>
<dbReference type="EMBL" id="LBXN01000077">
    <property type="protein sequence ID" value="KKR31254.1"/>
    <property type="molecule type" value="Genomic_DNA"/>
</dbReference>
<feature type="domain" description="Membrane insertase YidC/Oxa/ALB C-terminal" evidence="11">
    <location>
        <begin position="35"/>
        <end position="272"/>
    </location>
</feature>
<keyword evidence="5" id="KW-0653">Protein transport</keyword>
<name>A0A0G0PSW3_9BACT</name>
<sequence>MTDPTIFNQILIWPILNVLIAIYNGLVYFRIPGAFGLAVVVLTVAIRLVLYPLTLAQLRSAKKLSEIKPKLDKLSQTHKNDKMRLQQEQMNLYKEAGINPAAGCLPLLLQMPVLIALYQVFWQVLSGTSPGKLVTEINQIVYFPILKIQSLDLNFFRLDLASKPSDWQKIGWWLLLVPLITALLQYVQGKMMMPAVDKTKNLEQKTENLELRTKNKEPETKKDDMSSIMQGQMTLMMPLMIGFFAYSFPIGLAIYWNTFSVFGIIQQYLVNKENSNINIKKL</sequence>
<dbReference type="CDD" id="cd20070">
    <property type="entry name" value="5TM_YidC_Alb3"/>
    <property type="match status" value="1"/>
</dbReference>
<protein>
    <submittedName>
        <fullName evidence="12">60 kDa inner membrane insertion protein</fullName>
    </submittedName>
</protein>
<evidence type="ECO:0000256" key="7">
    <source>
        <dbReference type="ARBA" id="ARBA00023136"/>
    </source>
</evidence>
<dbReference type="Proteomes" id="UP000034539">
    <property type="component" value="Unassembled WGS sequence"/>
</dbReference>
<evidence type="ECO:0000256" key="9">
    <source>
        <dbReference type="RuleBase" id="RU003945"/>
    </source>
</evidence>
<dbReference type="PANTHER" id="PTHR12428:SF65">
    <property type="entry name" value="CYTOCHROME C OXIDASE ASSEMBLY PROTEIN COX18, MITOCHONDRIAL"/>
    <property type="match status" value="1"/>
</dbReference>
<comment type="similarity">
    <text evidence="9">Belongs to the OXA1/ALB3/YidC family.</text>
</comment>
<dbReference type="GO" id="GO:0051205">
    <property type="term" value="P:protein insertion into membrane"/>
    <property type="evidence" value="ECO:0007669"/>
    <property type="project" value="TreeGrafter"/>
</dbReference>
<evidence type="ECO:0000313" key="12">
    <source>
        <dbReference type="EMBL" id="KKR31254.1"/>
    </source>
</evidence>
<comment type="caution">
    <text evidence="12">The sequence shown here is derived from an EMBL/GenBank/DDBJ whole genome shotgun (WGS) entry which is preliminary data.</text>
</comment>
<dbReference type="GO" id="GO:0005886">
    <property type="term" value="C:plasma membrane"/>
    <property type="evidence" value="ECO:0007669"/>
    <property type="project" value="UniProtKB-SubCell"/>
</dbReference>
<feature type="transmembrane region" description="Helical" evidence="10">
    <location>
        <begin position="37"/>
        <end position="58"/>
    </location>
</feature>
<evidence type="ECO:0000256" key="1">
    <source>
        <dbReference type="ARBA" id="ARBA00004651"/>
    </source>
</evidence>
<dbReference type="InterPro" id="IPR001708">
    <property type="entry name" value="YidC/ALB3/OXA1/COX18"/>
</dbReference>
<evidence type="ECO:0000256" key="8">
    <source>
        <dbReference type="ARBA" id="ARBA00023186"/>
    </source>
</evidence>
<evidence type="ECO:0000256" key="2">
    <source>
        <dbReference type="ARBA" id="ARBA00022448"/>
    </source>
</evidence>
<dbReference type="NCBIfam" id="TIGR03592">
    <property type="entry name" value="yidC_oxa1_cterm"/>
    <property type="match status" value="1"/>
</dbReference>
<keyword evidence="7 10" id="KW-0472">Membrane</keyword>
<comment type="subcellular location">
    <subcellularLocation>
        <location evidence="1">Cell membrane</location>
        <topology evidence="1">Multi-pass membrane protein</topology>
    </subcellularLocation>
    <subcellularLocation>
        <location evidence="9">Membrane</location>
        <topology evidence="9">Multi-pass membrane protein</topology>
    </subcellularLocation>
</comment>
<keyword evidence="3" id="KW-1003">Cell membrane</keyword>
<dbReference type="InterPro" id="IPR047196">
    <property type="entry name" value="YidC_ALB_C"/>
</dbReference>
<evidence type="ECO:0000256" key="10">
    <source>
        <dbReference type="SAM" id="Phobius"/>
    </source>
</evidence>
<dbReference type="GO" id="GO:0032977">
    <property type="term" value="F:membrane insertase activity"/>
    <property type="evidence" value="ECO:0007669"/>
    <property type="project" value="InterPro"/>
</dbReference>
<keyword evidence="8" id="KW-0143">Chaperone</keyword>
<feature type="transmembrane region" description="Helical" evidence="10">
    <location>
        <begin position="100"/>
        <end position="121"/>
    </location>
</feature>
<dbReference type="GO" id="GO:0015031">
    <property type="term" value="P:protein transport"/>
    <property type="evidence" value="ECO:0007669"/>
    <property type="project" value="UniProtKB-KW"/>
</dbReference>
<accession>A0A0G0PSW3</accession>
<feature type="transmembrane region" description="Helical" evidence="10">
    <location>
        <begin position="235"/>
        <end position="256"/>
    </location>
</feature>
<evidence type="ECO:0000256" key="6">
    <source>
        <dbReference type="ARBA" id="ARBA00022989"/>
    </source>
</evidence>
<dbReference type="PATRIC" id="fig|1618450.3.peg.1352"/>
<evidence type="ECO:0000256" key="5">
    <source>
        <dbReference type="ARBA" id="ARBA00022927"/>
    </source>
</evidence>
<feature type="transmembrane region" description="Helical" evidence="10">
    <location>
        <begin position="12"/>
        <end position="31"/>
    </location>
</feature>
<evidence type="ECO:0000259" key="11">
    <source>
        <dbReference type="Pfam" id="PF02096"/>
    </source>
</evidence>
<feature type="transmembrane region" description="Helical" evidence="10">
    <location>
        <begin position="170"/>
        <end position="187"/>
    </location>
</feature>